<dbReference type="Proteomes" id="UP000664169">
    <property type="component" value="Unassembled WGS sequence"/>
</dbReference>
<dbReference type="SFLD" id="SFLDS00003">
    <property type="entry name" value="Haloacid_Dehalogenase"/>
    <property type="match status" value="1"/>
</dbReference>
<dbReference type="FunFam" id="3.40.50.1000:FF:000155">
    <property type="entry name" value="Putative magnesium dependent phosphatase"/>
    <property type="match status" value="1"/>
</dbReference>
<dbReference type="InterPro" id="IPR036412">
    <property type="entry name" value="HAD-like_sf"/>
</dbReference>
<evidence type="ECO:0008006" key="3">
    <source>
        <dbReference type="Google" id="ProtNLM"/>
    </source>
</evidence>
<dbReference type="GO" id="GO:0003993">
    <property type="term" value="F:acid phosphatase activity"/>
    <property type="evidence" value="ECO:0007669"/>
    <property type="project" value="TreeGrafter"/>
</dbReference>
<dbReference type="InterPro" id="IPR010036">
    <property type="entry name" value="MDP_1_eu_arc"/>
</dbReference>
<dbReference type="OrthoDB" id="2865258at2759"/>
<comment type="caution">
    <text evidence="1">The sequence shown here is derived from an EMBL/GenBank/DDBJ whole genome shotgun (WGS) entry which is preliminary data.</text>
</comment>
<evidence type="ECO:0000313" key="2">
    <source>
        <dbReference type="Proteomes" id="UP000664169"/>
    </source>
</evidence>
<dbReference type="InterPro" id="IPR023214">
    <property type="entry name" value="HAD_sf"/>
</dbReference>
<proteinExistence type="predicted"/>
<name>A0A8H3FIX4_9LECA</name>
<dbReference type="Pfam" id="PF12689">
    <property type="entry name" value="Acid_PPase"/>
    <property type="match status" value="1"/>
</dbReference>
<dbReference type="PANTHER" id="PTHR17901:SF14">
    <property type="entry name" value="MAGNESIUM-DEPENDENT PHOSPHATASE 1"/>
    <property type="match status" value="1"/>
</dbReference>
<dbReference type="SFLD" id="SFLDG01131">
    <property type="entry name" value="C1.5.2:_MDP_Like"/>
    <property type="match status" value="1"/>
</dbReference>
<dbReference type="NCBIfam" id="TIGR01681">
    <property type="entry name" value="HAD-SF-IIIC"/>
    <property type="match status" value="1"/>
</dbReference>
<dbReference type="AlphaFoldDB" id="A0A8H3FIX4"/>
<keyword evidence="2" id="KW-1185">Reference proteome</keyword>
<accession>A0A8H3FIX4</accession>
<dbReference type="SFLD" id="SFLDG01129">
    <property type="entry name" value="C1.5:_HAD__Beta-PGM__Phosphata"/>
    <property type="match status" value="1"/>
</dbReference>
<dbReference type="NCBIfam" id="TIGR01685">
    <property type="entry name" value="MDP-1"/>
    <property type="match status" value="1"/>
</dbReference>
<dbReference type="Gene3D" id="3.40.50.1000">
    <property type="entry name" value="HAD superfamily/HAD-like"/>
    <property type="match status" value="1"/>
</dbReference>
<gene>
    <name evidence="1" type="ORF">GOMPHAMPRED_003580</name>
</gene>
<dbReference type="InterPro" id="IPR010033">
    <property type="entry name" value="HAD_SF_ppase_IIIC"/>
</dbReference>
<protein>
    <recommendedName>
        <fullName evidence="3">Magnesium-dependent phosphatase 1</fullName>
    </recommendedName>
</protein>
<sequence>MSSSDPSDTKETGPVTFTDGKPLPKLIVFDLDYTLWPFWVDTHVVPPIKSKDGGSYAIDRSGESFGFYKEVPCILRAARSMSLPLSLASRTHSPELAIQMLKLLQVPGPDAFQSTKAFEFFLNYQIYPGDKRTHMKNLHKVTKTDYEDILFFDDETRNRNVESLGVCFWLVEDGVSKAEIDNGVKEWRKRKQQVNS</sequence>
<organism evidence="1 2">
    <name type="scientific">Gomphillus americanus</name>
    <dbReference type="NCBI Taxonomy" id="1940652"/>
    <lineage>
        <taxon>Eukaryota</taxon>
        <taxon>Fungi</taxon>
        <taxon>Dikarya</taxon>
        <taxon>Ascomycota</taxon>
        <taxon>Pezizomycotina</taxon>
        <taxon>Lecanoromycetes</taxon>
        <taxon>OSLEUM clade</taxon>
        <taxon>Ostropomycetidae</taxon>
        <taxon>Ostropales</taxon>
        <taxon>Graphidaceae</taxon>
        <taxon>Gomphilloideae</taxon>
        <taxon>Gomphillus</taxon>
    </lineage>
</organism>
<reference evidence="1" key="1">
    <citation type="submission" date="2021-03" db="EMBL/GenBank/DDBJ databases">
        <authorList>
            <person name="Tagirdzhanova G."/>
        </authorList>
    </citation>
    <scope>NUCLEOTIDE SEQUENCE</scope>
</reference>
<dbReference type="EMBL" id="CAJPDQ010000021">
    <property type="protein sequence ID" value="CAF9924284.1"/>
    <property type="molecule type" value="Genomic_DNA"/>
</dbReference>
<dbReference type="SUPFAM" id="SSF56784">
    <property type="entry name" value="HAD-like"/>
    <property type="match status" value="1"/>
</dbReference>
<dbReference type="PANTHER" id="PTHR17901">
    <property type="entry name" value="MAGNESIUM-DEPENDENT PHOSPHATASE 1 MDP1"/>
    <property type="match status" value="1"/>
</dbReference>
<evidence type="ECO:0000313" key="1">
    <source>
        <dbReference type="EMBL" id="CAF9924284.1"/>
    </source>
</evidence>